<keyword evidence="1" id="KW-0653">Protein transport</keyword>
<reference evidence="4 5" key="1">
    <citation type="submission" date="2019-01" db="EMBL/GenBank/DDBJ databases">
        <authorList>
            <person name="Ferrante I. M."/>
        </authorList>
    </citation>
    <scope>NUCLEOTIDE SEQUENCE [LARGE SCALE GENOMIC DNA]</scope>
    <source>
        <strain evidence="4 5">B856</strain>
    </source>
</reference>
<feature type="domain" description="FCP1 homology" evidence="3">
    <location>
        <begin position="182"/>
        <end position="406"/>
    </location>
</feature>
<dbReference type="PANTHER" id="PTHR12210">
    <property type="entry name" value="DULLARD PROTEIN PHOSPHATASE"/>
    <property type="match status" value="1"/>
</dbReference>
<dbReference type="GO" id="GO:0015031">
    <property type="term" value="P:protein transport"/>
    <property type="evidence" value="ECO:0007669"/>
    <property type="project" value="UniProtKB-KW"/>
</dbReference>
<comment type="subcellular location">
    <subcellularLocation>
        <location evidence="1">Mitochondrion inner membrane</location>
        <topology evidence="1">Single-pass membrane protein</topology>
    </subcellularLocation>
</comment>
<comment type="function">
    <text evidence="1">Essential component of the TIM23 complex, a complex that mediates the translocation of transit peptide-containing proteins across the mitochondrial inner membrane.</text>
</comment>
<dbReference type="InterPro" id="IPR036412">
    <property type="entry name" value="HAD-like_sf"/>
</dbReference>
<comment type="subunit">
    <text evidence="1">Component of the TIM23 complex.</text>
</comment>
<evidence type="ECO:0000256" key="1">
    <source>
        <dbReference type="RuleBase" id="RU365079"/>
    </source>
</evidence>
<dbReference type="EMBL" id="CAACVS010000046">
    <property type="protein sequence ID" value="VEU34996.1"/>
    <property type="molecule type" value="Genomic_DNA"/>
</dbReference>
<feature type="region of interest" description="Disordered" evidence="2">
    <location>
        <begin position="1"/>
        <end position="67"/>
    </location>
</feature>
<keyword evidence="1" id="KW-0809">Transit peptide</keyword>
<sequence>MVQGNRKPEISDSEPSKRRSGKKARYSKNKKRELKEQSRLQEEEEAAARREQRRNKRKRKQIVKQKRPRQDYIDIILKCADQSLFTNSVVVDNRIETIERVGTGSSSSSSDETLLKAAIGESDECGTSELVVRIVSGCNLSNGTKESSSSPSSETGRPPKAPLSPHDGTAVPASIVARLETTVRVQPLLVLDLNGILCHRDRLRKRPQGLTGEALRPSVGSVAQTPVIPRSDLLPFLRFLDRNFCLAVWTSAKPKTAKLLLNALLSPPLLPGENSSSSNNNNNNGEDIRNKFLFVWSQNQCTAVRSASGEKRNDDLSNKAGNRNDDDARHDDSVVYEKHLPKIWKSFPLWSASNTLLMDDSPEKCPLAVSNAVHPPPLHGRKRGSASSLLSDEENAETQAEFFRKLVRFWNDQSHTSPPWTATADGTTKFAGDDGAMRNSSSYSCNEEYYRFLEKHAKGHMGWRPSTTNTGDA</sequence>
<accession>A0A448YZ05</accession>
<keyword evidence="5" id="KW-1185">Reference proteome</keyword>
<dbReference type="InterPro" id="IPR004274">
    <property type="entry name" value="FCP1_dom"/>
</dbReference>
<organism evidence="4 5">
    <name type="scientific">Pseudo-nitzschia multistriata</name>
    <dbReference type="NCBI Taxonomy" id="183589"/>
    <lineage>
        <taxon>Eukaryota</taxon>
        <taxon>Sar</taxon>
        <taxon>Stramenopiles</taxon>
        <taxon>Ochrophyta</taxon>
        <taxon>Bacillariophyta</taxon>
        <taxon>Bacillariophyceae</taxon>
        <taxon>Bacillariophycidae</taxon>
        <taxon>Bacillariales</taxon>
        <taxon>Bacillariaceae</taxon>
        <taxon>Pseudo-nitzschia</taxon>
    </lineage>
</organism>
<feature type="region of interest" description="Disordered" evidence="2">
    <location>
        <begin position="141"/>
        <end position="168"/>
    </location>
</feature>
<feature type="region of interest" description="Disordered" evidence="2">
    <location>
        <begin position="305"/>
        <end position="330"/>
    </location>
</feature>
<feature type="compositionally biased region" description="Basic and acidic residues" evidence="2">
    <location>
        <begin position="1"/>
        <end position="17"/>
    </location>
</feature>
<dbReference type="Pfam" id="PF03031">
    <property type="entry name" value="NIF"/>
    <property type="match status" value="1"/>
</dbReference>
<keyword evidence="1" id="KW-0813">Transport</keyword>
<dbReference type="Proteomes" id="UP000291116">
    <property type="component" value="Unassembled WGS sequence"/>
</dbReference>
<gene>
    <name evidence="4" type="ORF">PSNMU_V1.4_AUG-EV-PASAV3_0017180</name>
</gene>
<feature type="compositionally biased region" description="Basic and acidic residues" evidence="2">
    <location>
        <begin position="33"/>
        <end position="50"/>
    </location>
</feature>
<evidence type="ECO:0000313" key="4">
    <source>
        <dbReference type="EMBL" id="VEU34996.1"/>
    </source>
</evidence>
<evidence type="ECO:0000313" key="5">
    <source>
        <dbReference type="Proteomes" id="UP000291116"/>
    </source>
</evidence>
<dbReference type="SMART" id="SM00577">
    <property type="entry name" value="CPDc"/>
    <property type="match status" value="1"/>
</dbReference>
<dbReference type="PROSITE" id="PS50969">
    <property type="entry name" value="FCP1"/>
    <property type="match status" value="1"/>
</dbReference>
<feature type="compositionally biased region" description="Basic residues" evidence="2">
    <location>
        <begin position="51"/>
        <end position="67"/>
    </location>
</feature>
<evidence type="ECO:0000259" key="3">
    <source>
        <dbReference type="PROSITE" id="PS50969"/>
    </source>
</evidence>
<feature type="compositionally biased region" description="Basic and acidic residues" evidence="2">
    <location>
        <begin position="308"/>
        <end position="330"/>
    </location>
</feature>
<dbReference type="InterPro" id="IPR050365">
    <property type="entry name" value="TIM50"/>
</dbReference>
<keyword evidence="1" id="KW-0811">Translocation</keyword>
<name>A0A448YZ05_9STRA</name>
<dbReference type="OrthoDB" id="1711508at2759"/>
<evidence type="ECO:0000256" key="2">
    <source>
        <dbReference type="SAM" id="MobiDB-lite"/>
    </source>
</evidence>
<keyword evidence="1" id="KW-0496">Mitochondrion</keyword>
<proteinExistence type="inferred from homology"/>
<dbReference type="GO" id="GO:0005744">
    <property type="term" value="C:TIM23 mitochondrial import inner membrane translocase complex"/>
    <property type="evidence" value="ECO:0007669"/>
    <property type="project" value="UniProtKB-UniRule"/>
</dbReference>
<dbReference type="InterPro" id="IPR023214">
    <property type="entry name" value="HAD_sf"/>
</dbReference>
<dbReference type="Gene3D" id="3.40.50.1000">
    <property type="entry name" value="HAD superfamily/HAD-like"/>
    <property type="match status" value="1"/>
</dbReference>
<comment type="similarity">
    <text evidence="1">Belongs to the TIM50 family.</text>
</comment>
<feature type="compositionally biased region" description="Basic residues" evidence="2">
    <location>
        <begin position="18"/>
        <end position="32"/>
    </location>
</feature>
<dbReference type="AlphaFoldDB" id="A0A448YZ05"/>
<dbReference type="SUPFAM" id="SSF56784">
    <property type="entry name" value="HAD-like"/>
    <property type="match status" value="1"/>
</dbReference>
<protein>
    <recommendedName>
        <fullName evidence="1">Mitochondrial import inner membrane translocase subunit TIM50</fullName>
    </recommendedName>
</protein>